<proteinExistence type="predicted"/>
<dbReference type="EMBL" id="GDHC01014757">
    <property type="protein sequence ID" value="JAQ03872.1"/>
    <property type="molecule type" value="Transcribed_RNA"/>
</dbReference>
<dbReference type="PIRSF" id="PIRSF035170">
    <property type="entry name" value="HD_phosphohydro"/>
    <property type="match status" value="1"/>
</dbReference>
<sequence length="213" mass="24851">MELEEVWSSLTKDLPPPKDEWWTKIVTSLNGPSRKCHNFDYLSRKFALYQTVKHLVKNGRAIEFALFFSYIEYGPMSVDAHETNIQHFKQFASECGISLDDELVKDTLVLLECNSSCMTDEHTKEGAFGSEDKHYFLDLDMAVLGSDPDTYSQYWLNEKEENDVIPEAMYNSFRAKVLKTFLKIPNIYATKEFRDKYEENARKNLQRDVSNLE</sequence>
<evidence type="ECO:0000313" key="1">
    <source>
        <dbReference type="EMBL" id="JAQ03872.1"/>
    </source>
</evidence>
<dbReference type="PANTHER" id="PTHR21174:SF0">
    <property type="entry name" value="HD PHOSPHOHYDROLASE FAMILY PROTEIN-RELATED"/>
    <property type="match status" value="1"/>
</dbReference>
<organism evidence="1">
    <name type="scientific">Lygus hesperus</name>
    <name type="common">Western plant bug</name>
    <dbReference type="NCBI Taxonomy" id="30085"/>
    <lineage>
        <taxon>Eukaryota</taxon>
        <taxon>Metazoa</taxon>
        <taxon>Ecdysozoa</taxon>
        <taxon>Arthropoda</taxon>
        <taxon>Hexapoda</taxon>
        <taxon>Insecta</taxon>
        <taxon>Pterygota</taxon>
        <taxon>Neoptera</taxon>
        <taxon>Paraneoptera</taxon>
        <taxon>Hemiptera</taxon>
        <taxon>Heteroptera</taxon>
        <taxon>Panheteroptera</taxon>
        <taxon>Cimicomorpha</taxon>
        <taxon>Miridae</taxon>
        <taxon>Mirini</taxon>
        <taxon>Lygus</taxon>
    </lineage>
</organism>
<reference evidence="1" key="1">
    <citation type="journal article" date="2016" name="Gigascience">
        <title>De novo construction of an expanded transcriptome assembly for the western tarnished plant bug, Lygus hesperus.</title>
        <authorList>
            <person name="Tassone E.E."/>
            <person name="Geib S.M."/>
            <person name="Hall B."/>
            <person name="Fabrick J.A."/>
            <person name="Brent C.S."/>
            <person name="Hull J.J."/>
        </authorList>
    </citation>
    <scope>NUCLEOTIDE SEQUENCE</scope>
</reference>
<gene>
    <name evidence="1" type="ORF">g.15874</name>
</gene>
<protein>
    <submittedName>
        <fullName evidence="1">Uncharacterized protein</fullName>
    </submittedName>
</protein>
<dbReference type="InterPro" id="IPR009218">
    <property type="entry name" value="HD_phosphohydro"/>
</dbReference>
<accession>A0A146L9T4</accession>
<dbReference type="PANTHER" id="PTHR21174">
    <property type="match status" value="1"/>
</dbReference>
<name>A0A146L9T4_LYGHE</name>
<dbReference type="AlphaFoldDB" id="A0A146L9T4"/>